<accession>A0A3P8AYI7</accession>
<keyword evidence="8" id="KW-1185">Reference proteome</keyword>
<dbReference type="FunFam" id="1.20.1160.11:FF:000003">
    <property type="entry name" value="Paired amphipathic helix SIN3-like protein"/>
    <property type="match status" value="1"/>
</dbReference>
<sequence>MYNTCGSGGSGGSLYDQYDINAQGMNQNRVKLQVEDALSYLDQVKTQFADQPNVYTQFLDIMKDFKSQAIDTPGVITRVSRLFHGRSALIMGFNTFLPPGFEVQVVGSKITITEPSGNKQVILNNPEAERVSTEEKSPVEDVPQSSHQPLVEQTDESAQGTPTPAALAPSASTPLINSSSQDINEAISYVNRIKARFASKPIVYKKFLDILHSYQRTVDQQTRTPQREKAVLEAVTALFGEEPDLLEEFRHFLPGVCGMRGSSEGLWDSDTKEHETTTVSSESEEVDTRMEISDSETEQETTPRRKRRSKTRLSTEKPKTRAQALWKREVDVKDAALAATVDDIVYFDEGIKHTYWMGFDRYLEWNRTPTMELRLYQQLNKGFQVISRTRLTTPAVNSLE</sequence>
<dbReference type="AlphaFoldDB" id="A0A3P8AYI7"/>
<dbReference type="WBParaSite" id="HPBE_0000569601-mRNA-1">
    <property type="protein sequence ID" value="HPBE_0000569601-mRNA-1"/>
    <property type="gene ID" value="HPBE_0000569601"/>
</dbReference>
<dbReference type="EMBL" id="UZAH01025521">
    <property type="protein sequence ID" value="VDO65515.1"/>
    <property type="molecule type" value="Genomic_DNA"/>
</dbReference>
<dbReference type="InterPro" id="IPR003822">
    <property type="entry name" value="PAH"/>
</dbReference>
<dbReference type="PANTHER" id="PTHR12346:SF0">
    <property type="entry name" value="SIN3A, ISOFORM G"/>
    <property type="match status" value="1"/>
</dbReference>
<keyword evidence="3" id="KW-0677">Repeat</keyword>
<dbReference type="PROSITE" id="PS51477">
    <property type="entry name" value="PAH"/>
    <property type="match status" value="2"/>
</dbReference>
<evidence type="ECO:0000256" key="2">
    <source>
        <dbReference type="ARBA" id="ARBA00022491"/>
    </source>
</evidence>
<dbReference type="OrthoDB" id="10265969at2759"/>
<organism evidence="7">
    <name type="scientific">Heligmosomoides polygyrus</name>
    <name type="common">Parasitic roundworm</name>
    <dbReference type="NCBI Taxonomy" id="6339"/>
    <lineage>
        <taxon>Eukaryota</taxon>
        <taxon>Metazoa</taxon>
        <taxon>Ecdysozoa</taxon>
        <taxon>Nematoda</taxon>
        <taxon>Chromadorea</taxon>
        <taxon>Rhabditida</taxon>
        <taxon>Rhabditina</taxon>
        <taxon>Rhabditomorpha</taxon>
        <taxon>Strongyloidea</taxon>
        <taxon>Heligmosomidae</taxon>
        <taxon>Heligmosomoides</taxon>
    </lineage>
</organism>
<dbReference type="GO" id="GO:0000785">
    <property type="term" value="C:chromatin"/>
    <property type="evidence" value="ECO:0007669"/>
    <property type="project" value="TreeGrafter"/>
</dbReference>
<dbReference type="GO" id="GO:0000118">
    <property type="term" value="C:histone deacetylase complex"/>
    <property type="evidence" value="ECO:0007669"/>
    <property type="project" value="TreeGrafter"/>
</dbReference>
<evidence type="ECO:0000256" key="1">
    <source>
        <dbReference type="ARBA" id="ARBA00004123"/>
    </source>
</evidence>
<evidence type="ECO:0000313" key="7">
    <source>
        <dbReference type="EMBL" id="VDO65515.1"/>
    </source>
</evidence>
<feature type="region of interest" description="Disordered" evidence="6">
    <location>
        <begin position="122"/>
        <end position="177"/>
    </location>
</feature>
<dbReference type="GO" id="GO:0000122">
    <property type="term" value="P:negative regulation of transcription by RNA polymerase II"/>
    <property type="evidence" value="ECO:0007669"/>
    <property type="project" value="TreeGrafter"/>
</dbReference>
<dbReference type="FunFam" id="1.20.1160.11:FF:000001">
    <property type="entry name" value="Paired amphipathic helix protein Sin3"/>
    <property type="match status" value="1"/>
</dbReference>
<evidence type="ECO:0000256" key="4">
    <source>
        <dbReference type="ARBA" id="ARBA00023242"/>
    </source>
</evidence>
<proteinExistence type="predicted"/>
<keyword evidence="4 5" id="KW-0539">Nucleus</keyword>
<dbReference type="PANTHER" id="PTHR12346">
    <property type="entry name" value="SIN3B-RELATED"/>
    <property type="match status" value="1"/>
</dbReference>
<feature type="compositionally biased region" description="Low complexity" evidence="6">
    <location>
        <begin position="161"/>
        <end position="175"/>
    </location>
</feature>
<dbReference type="SUPFAM" id="SSF47762">
    <property type="entry name" value="PAH2 domain"/>
    <property type="match status" value="2"/>
</dbReference>
<feature type="compositionally biased region" description="Basic and acidic residues" evidence="6">
    <location>
        <begin position="127"/>
        <end position="139"/>
    </location>
</feature>
<evidence type="ECO:0000256" key="3">
    <source>
        <dbReference type="ARBA" id="ARBA00022737"/>
    </source>
</evidence>
<comment type="subcellular location">
    <subcellularLocation>
        <location evidence="1 5">Nucleus</location>
    </subcellularLocation>
</comment>
<protein>
    <submittedName>
        <fullName evidence="9">HDAC_interact domain-containing protein</fullName>
    </submittedName>
</protein>
<evidence type="ECO:0000256" key="6">
    <source>
        <dbReference type="SAM" id="MobiDB-lite"/>
    </source>
</evidence>
<gene>
    <name evidence="7" type="ORF">HPBE_LOCUS5697</name>
</gene>
<evidence type="ECO:0000313" key="8">
    <source>
        <dbReference type="Proteomes" id="UP000050761"/>
    </source>
</evidence>
<dbReference type="InterPro" id="IPR039774">
    <property type="entry name" value="Sin3-like"/>
</dbReference>
<keyword evidence="2" id="KW-0678">Repressor</keyword>
<dbReference type="Gene3D" id="1.20.1160.11">
    <property type="entry name" value="Paired amphipathic helix"/>
    <property type="match status" value="2"/>
</dbReference>
<feature type="region of interest" description="Disordered" evidence="6">
    <location>
        <begin position="263"/>
        <end position="318"/>
    </location>
</feature>
<dbReference type="Proteomes" id="UP000050761">
    <property type="component" value="Unassembled WGS sequence"/>
</dbReference>
<reference evidence="9" key="2">
    <citation type="submission" date="2019-09" db="UniProtKB">
        <authorList>
            <consortium name="WormBaseParasite"/>
        </authorList>
    </citation>
    <scope>IDENTIFICATION</scope>
</reference>
<evidence type="ECO:0000313" key="9">
    <source>
        <dbReference type="WBParaSite" id="HPBE_0000569601-mRNA-1"/>
    </source>
</evidence>
<reference evidence="7 8" key="1">
    <citation type="submission" date="2018-11" db="EMBL/GenBank/DDBJ databases">
        <authorList>
            <consortium name="Pathogen Informatics"/>
        </authorList>
    </citation>
    <scope>NUCLEOTIDE SEQUENCE [LARGE SCALE GENOMIC DNA]</scope>
</reference>
<dbReference type="GO" id="GO:0003714">
    <property type="term" value="F:transcription corepressor activity"/>
    <property type="evidence" value="ECO:0007669"/>
    <property type="project" value="InterPro"/>
</dbReference>
<evidence type="ECO:0000256" key="5">
    <source>
        <dbReference type="PROSITE-ProRule" id="PRU00810"/>
    </source>
</evidence>
<name>A0A3P8AYI7_HELPZ</name>
<dbReference type="InterPro" id="IPR036600">
    <property type="entry name" value="PAH_sf"/>
</dbReference>
<dbReference type="Pfam" id="PF02671">
    <property type="entry name" value="PAH"/>
    <property type="match status" value="2"/>
</dbReference>